<sequence length="141" mass="16001">MSDSTSIPILIRVRISVVYPEMDGAQFALLVKSETSGDSKFESKLRERGGVIVCQKSVWDNLRQELIDNHKVFFKGKPDRTNKTYYSSSPKITVIDAMIDEPDVWLDDHVEGHTPYFRFPAQNIKVVLVRDAKSGNSIILD</sequence>
<evidence type="ECO:0000313" key="1">
    <source>
        <dbReference type="EMBL" id="CAB4339919.1"/>
    </source>
</evidence>
<dbReference type="AlphaFoldDB" id="A0A6J5ZGP5"/>
<dbReference type="EMBL" id="CAESAJ010000091">
    <property type="protein sequence ID" value="CAB4339919.1"/>
    <property type="molecule type" value="Genomic_DNA"/>
</dbReference>
<name>A0A6J5ZGP5_9ZZZZ</name>
<proteinExistence type="predicted"/>
<accession>A0A6J5ZGP5</accession>
<protein>
    <submittedName>
        <fullName evidence="1">Unannotated protein</fullName>
    </submittedName>
</protein>
<organism evidence="1">
    <name type="scientific">freshwater metagenome</name>
    <dbReference type="NCBI Taxonomy" id="449393"/>
    <lineage>
        <taxon>unclassified sequences</taxon>
        <taxon>metagenomes</taxon>
        <taxon>ecological metagenomes</taxon>
    </lineage>
</organism>
<reference evidence="1" key="1">
    <citation type="submission" date="2020-05" db="EMBL/GenBank/DDBJ databases">
        <authorList>
            <person name="Chiriac C."/>
            <person name="Salcher M."/>
            <person name="Ghai R."/>
            <person name="Kavagutti S V."/>
        </authorList>
    </citation>
    <scope>NUCLEOTIDE SEQUENCE</scope>
</reference>
<gene>
    <name evidence="1" type="ORF">UFOPK3770_00870</name>
</gene>